<dbReference type="EMBL" id="MU793385">
    <property type="protein sequence ID" value="KAJ3784238.1"/>
    <property type="molecule type" value="Genomic_DNA"/>
</dbReference>
<dbReference type="AlphaFoldDB" id="A0AA38KYV5"/>
<evidence type="ECO:0000313" key="2">
    <source>
        <dbReference type="EMBL" id="KAJ3784238.1"/>
    </source>
</evidence>
<evidence type="ECO:0000313" key="3">
    <source>
        <dbReference type="Proteomes" id="UP001163798"/>
    </source>
</evidence>
<evidence type="ECO:0000256" key="1">
    <source>
        <dbReference type="SAM" id="MobiDB-lite"/>
    </source>
</evidence>
<sequence>MANPVEYSYNPETTTFYHSQASNGVYPYEMQHQPHQPQTSPARDQLSPGTSHHRSEIRAHAHVSSPPYSRKHKPSAPLTRRDPHETILFPSGSMASFLRPQPAINAQWVLQNPGRAWDASVPPPLQLLYLPRRPENSGYTSEQPIHFTSHGLPGPHIRDILSKSLTLDDPEASVFENFGWKRIQWTFDFPGLSPLTQRMPVIDGGRPLTRLEIAREICYEMVHAIRGAKSQTLGIDPRWRLDQCSYKQLRLIALVFHGSSWIPVLAVDA</sequence>
<keyword evidence="3" id="KW-1185">Reference proteome</keyword>
<feature type="compositionally biased region" description="Polar residues" evidence="1">
    <location>
        <begin position="33"/>
        <end position="50"/>
    </location>
</feature>
<protein>
    <submittedName>
        <fullName evidence="2">Uncharacterized protein</fullName>
    </submittedName>
</protein>
<comment type="caution">
    <text evidence="2">The sequence shown here is derived from an EMBL/GenBank/DDBJ whole genome shotgun (WGS) entry which is preliminary data.</text>
</comment>
<reference evidence="2" key="1">
    <citation type="submission" date="2022-08" db="EMBL/GenBank/DDBJ databases">
        <authorList>
            <consortium name="DOE Joint Genome Institute"/>
            <person name="Min B."/>
            <person name="Riley R."/>
            <person name="Sierra-Patev S."/>
            <person name="Naranjo-Ortiz M."/>
            <person name="Looney B."/>
            <person name="Konkel Z."/>
            <person name="Slot J.C."/>
            <person name="Sakamoto Y."/>
            <person name="Steenwyk J.L."/>
            <person name="Rokas A."/>
            <person name="Carro J."/>
            <person name="Camarero S."/>
            <person name="Ferreira P."/>
            <person name="Molpeceres G."/>
            <person name="Ruiz-Duenas F.J."/>
            <person name="Serrano A."/>
            <person name="Henrissat B."/>
            <person name="Drula E."/>
            <person name="Hughes K.W."/>
            <person name="Mata J.L."/>
            <person name="Ishikawa N.K."/>
            <person name="Vargas-Isla R."/>
            <person name="Ushijima S."/>
            <person name="Smith C.A."/>
            <person name="Ahrendt S."/>
            <person name="Andreopoulos W."/>
            <person name="He G."/>
            <person name="Labutti K."/>
            <person name="Lipzen A."/>
            <person name="Ng V."/>
            <person name="Sandor L."/>
            <person name="Barry K."/>
            <person name="Martinez A.T."/>
            <person name="Xiao Y."/>
            <person name="Gibbons J.G."/>
            <person name="Terashima K."/>
            <person name="Hibbett D.S."/>
            <person name="Grigoriev I.V."/>
        </authorList>
    </citation>
    <scope>NUCLEOTIDE SEQUENCE</scope>
    <source>
        <strain evidence="2">TFB10291</strain>
    </source>
</reference>
<accession>A0AA38KYV5</accession>
<feature type="region of interest" description="Disordered" evidence="1">
    <location>
        <begin position="30"/>
        <end position="86"/>
    </location>
</feature>
<gene>
    <name evidence="2" type="ORF">GGU10DRAFT_358546</name>
</gene>
<organism evidence="2 3">
    <name type="scientific">Lentinula aff. detonsa</name>
    <dbReference type="NCBI Taxonomy" id="2804958"/>
    <lineage>
        <taxon>Eukaryota</taxon>
        <taxon>Fungi</taxon>
        <taxon>Dikarya</taxon>
        <taxon>Basidiomycota</taxon>
        <taxon>Agaricomycotina</taxon>
        <taxon>Agaricomycetes</taxon>
        <taxon>Agaricomycetidae</taxon>
        <taxon>Agaricales</taxon>
        <taxon>Marasmiineae</taxon>
        <taxon>Omphalotaceae</taxon>
        <taxon>Lentinula</taxon>
    </lineage>
</organism>
<name>A0AA38KYV5_9AGAR</name>
<dbReference type="Proteomes" id="UP001163798">
    <property type="component" value="Unassembled WGS sequence"/>
</dbReference>
<proteinExistence type="predicted"/>